<dbReference type="Proteomes" id="UP000029981">
    <property type="component" value="Chromosome 2"/>
</dbReference>
<proteinExistence type="predicted"/>
<protein>
    <submittedName>
        <fullName evidence="1">Uncharacterized protein</fullName>
    </submittedName>
</protein>
<gene>
    <name evidence="1" type="ORF">Csa_2G030030</name>
</gene>
<dbReference type="OMA" id="YLTTMSK"/>
<reference evidence="1 2" key="3">
    <citation type="journal article" date="2010" name="BMC Genomics">
        <title>Transcriptome sequencing and comparative analysis of cucumber flowers with different sex types.</title>
        <authorList>
            <person name="Guo S."/>
            <person name="Zheng Y."/>
            <person name="Joung J.G."/>
            <person name="Liu S."/>
            <person name="Zhang Z."/>
            <person name="Crasta O.R."/>
            <person name="Sobral B.W."/>
            <person name="Xu Y."/>
            <person name="Huang S."/>
            <person name="Fei Z."/>
        </authorList>
    </citation>
    <scope>NUCLEOTIDE SEQUENCE [LARGE SCALE GENOMIC DNA]</scope>
    <source>
        <strain evidence="2">cv. 9930</strain>
    </source>
</reference>
<dbReference type="EMBL" id="CM002923">
    <property type="protein sequence ID" value="KGN60942.1"/>
    <property type="molecule type" value="Genomic_DNA"/>
</dbReference>
<dbReference type="STRING" id="3659.A0A0A0LJQ7"/>
<evidence type="ECO:0000313" key="2">
    <source>
        <dbReference type="Proteomes" id="UP000029981"/>
    </source>
</evidence>
<accession>A0A0A0LJQ7</accession>
<dbReference type="Gramene" id="KGN60942">
    <property type="protein sequence ID" value="KGN60942"/>
    <property type="gene ID" value="Csa_2G030030"/>
</dbReference>
<name>A0A0A0LJQ7_CUCSA</name>
<reference evidence="1 2" key="4">
    <citation type="journal article" date="2011" name="BMC Genomics">
        <title>RNA-Seq improves annotation of protein-coding genes in the cucumber genome.</title>
        <authorList>
            <person name="Li Z."/>
            <person name="Zhang Z."/>
            <person name="Yan P."/>
            <person name="Huang S."/>
            <person name="Fei Z."/>
            <person name="Lin K."/>
        </authorList>
    </citation>
    <scope>NUCLEOTIDE SEQUENCE [LARGE SCALE GENOMIC DNA]</scope>
    <source>
        <strain evidence="2">cv. 9930</strain>
    </source>
</reference>
<dbReference type="AlphaFoldDB" id="A0A0A0LJQ7"/>
<evidence type="ECO:0000313" key="1">
    <source>
        <dbReference type="EMBL" id="KGN60942.1"/>
    </source>
</evidence>
<organism evidence="1 2">
    <name type="scientific">Cucumis sativus</name>
    <name type="common">Cucumber</name>
    <dbReference type="NCBI Taxonomy" id="3659"/>
    <lineage>
        <taxon>Eukaryota</taxon>
        <taxon>Viridiplantae</taxon>
        <taxon>Streptophyta</taxon>
        <taxon>Embryophyta</taxon>
        <taxon>Tracheophyta</taxon>
        <taxon>Spermatophyta</taxon>
        <taxon>Magnoliopsida</taxon>
        <taxon>eudicotyledons</taxon>
        <taxon>Gunneridae</taxon>
        <taxon>Pentapetalae</taxon>
        <taxon>rosids</taxon>
        <taxon>fabids</taxon>
        <taxon>Cucurbitales</taxon>
        <taxon>Cucurbitaceae</taxon>
        <taxon>Benincaseae</taxon>
        <taxon>Cucumis</taxon>
    </lineage>
</organism>
<reference evidence="1 2" key="2">
    <citation type="journal article" date="2009" name="PLoS ONE">
        <title>An integrated genetic and cytogenetic map of the cucumber genome.</title>
        <authorList>
            <person name="Ren Y."/>
            <person name="Zhang Z."/>
            <person name="Liu J."/>
            <person name="Staub J.E."/>
            <person name="Han Y."/>
            <person name="Cheng Z."/>
            <person name="Li X."/>
            <person name="Lu J."/>
            <person name="Miao H."/>
            <person name="Kang H."/>
            <person name="Xie B."/>
            <person name="Gu X."/>
            <person name="Wang X."/>
            <person name="Du Y."/>
            <person name="Jin W."/>
            <person name="Huang S."/>
        </authorList>
    </citation>
    <scope>NUCLEOTIDE SEQUENCE [LARGE SCALE GENOMIC DNA]</scope>
    <source>
        <strain evidence="2">cv. 9930</strain>
    </source>
</reference>
<sequence length="105" mass="11826">MASFVSLSFSVPQLTLKEIPPRKLAKATLVSRRAGTASKLVLPWYSKKSISINWENFQSVRLTSRPFWGIVSSSSRNMVLLTGYWVGPDVDDGWGYIEAFIDRIT</sequence>
<reference evidence="1 2" key="1">
    <citation type="journal article" date="2009" name="Nat. Genet.">
        <title>The genome of the cucumber, Cucumis sativus L.</title>
        <authorList>
            <person name="Huang S."/>
            <person name="Li R."/>
            <person name="Zhang Z."/>
            <person name="Li L."/>
            <person name="Gu X."/>
            <person name="Fan W."/>
            <person name="Lucas W.J."/>
            <person name="Wang X."/>
            <person name="Xie B."/>
            <person name="Ni P."/>
            <person name="Ren Y."/>
            <person name="Zhu H."/>
            <person name="Li J."/>
            <person name="Lin K."/>
            <person name="Jin W."/>
            <person name="Fei Z."/>
            <person name="Li G."/>
            <person name="Staub J."/>
            <person name="Kilian A."/>
            <person name="van der Vossen E.A."/>
            <person name="Wu Y."/>
            <person name="Guo J."/>
            <person name="He J."/>
            <person name="Jia Z."/>
            <person name="Ren Y."/>
            <person name="Tian G."/>
            <person name="Lu Y."/>
            <person name="Ruan J."/>
            <person name="Qian W."/>
            <person name="Wang M."/>
            <person name="Huang Q."/>
            <person name="Li B."/>
            <person name="Xuan Z."/>
            <person name="Cao J."/>
            <person name="Asan"/>
            <person name="Wu Z."/>
            <person name="Zhang J."/>
            <person name="Cai Q."/>
            <person name="Bai Y."/>
            <person name="Zhao B."/>
            <person name="Han Y."/>
            <person name="Li Y."/>
            <person name="Li X."/>
            <person name="Wang S."/>
            <person name="Shi Q."/>
            <person name="Liu S."/>
            <person name="Cho W.K."/>
            <person name="Kim J.Y."/>
            <person name="Xu Y."/>
            <person name="Heller-Uszynska K."/>
            <person name="Miao H."/>
            <person name="Cheng Z."/>
            <person name="Zhang S."/>
            <person name="Wu J."/>
            <person name="Yang Y."/>
            <person name="Kang H."/>
            <person name="Li M."/>
            <person name="Liang H."/>
            <person name="Ren X."/>
            <person name="Shi Z."/>
            <person name="Wen M."/>
            <person name="Jian M."/>
            <person name="Yang H."/>
            <person name="Zhang G."/>
            <person name="Yang Z."/>
            <person name="Chen R."/>
            <person name="Liu S."/>
            <person name="Li J."/>
            <person name="Ma L."/>
            <person name="Liu H."/>
            <person name="Zhou Y."/>
            <person name="Zhao J."/>
            <person name="Fang X."/>
            <person name="Li G."/>
            <person name="Fang L."/>
            <person name="Li Y."/>
            <person name="Liu D."/>
            <person name="Zheng H."/>
            <person name="Zhang Y."/>
            <person name="Qin N."/>
            <person name="Li Z."/>
            <person name="Yang G."/>
            <person name="Yang S."/>
            <person name="Bolund L."/>
            <person name="Kristiansen K."/>
            <person name="Zheng H."/>
            <person name="Li S."/>
            <person name="Zhang X."/>
            <person name="Yang H."/>
            <person name="Wang J."/>
            <person name="Sun R."/>
            <person name="Zhang B."/>
            <person name="Jiang S."/>
            <person name="Wang J."/>
            <person name="Du Y."/>
            <person name="Li S."/>
        </authorList>
    </citation>
    <scope>NUCLEOTIDE SEQUENCE [LARGE SCALE GENOMIC DNA]</scope>
    <source>
        <strain evidence="2">cv. 9930</strain>
    </source>
</reference>
<dbReference type="eggNOG" id="ENOG502S9DT">
    <property type="taxonomic scope" value="Eukaryota"/>
</dbReference>
<keyword evidence="2" id="KW-1185">Reference proteome</keyword>